<organism evidence="2">
    <name type="scientific">freshwater metagenome</name>
    <dbReference type="NCBI Taxonomy" id="449393"/>
    <lineage>
        <taxon>unclassified sequences</taxon>
        <taxon>metagenomes</taxon>
        <taxon>ecological metagenomes</taxon>
    </lineage>
</organism>
<proteinExistence type="predicted"/>
<evidence type="ECO:0000313" key="2">
    <source>
        <dbReference type="EMBL" id="CAB4625989.1"/>
    </source>
</evidence>
<feature type="compositionally biased region" description="Basic residues" evidence="1">
    <location>
        <begin position="54"/>
        <end position="63"/>
    </location>
</feature>
<sequence length="157" mass="18389">MTLAQSDNHRSANIAREDQAHDHQSSHSPESVGADDSKRSRSDLSVVEPLPPLRLRHPRRRYVQKLNKPQQHRMSRQKMGGRLLQPYSHGFRRHVQQPRELDSMSDRYPLQMKHRSWWQGAKPVHHRIQHRAHCPCPVTLEQLTAESALRIQHPPLQ</sequence>
<dbReference type="AlphaFoldDB" id="A0A6J6INX5"/>
<feature type="region of interest" description="Disordered" evidence="1">
    <location>
        <begin position="1"/>
        <end position="88"/>
    </location>
</feature>
<evidence type="ECO:0000256" key="1">
    <source>
        <dbReference type="SAM" id="MobiDB-lite"/>
    </source>
</evidence>
<evidence type="ECO:0000313" key="3">
    <source>
        <dbReference type="EMBL" id="CAB5117279.1"/>
    </source>
</evidence>
<dbReference type="EMBL" id="CAFBRX010000034">
    <property type="protein sequence ID" value="CAB5117279.1"/>
    <property type="molecule type" value="Genomic_DNA"/>
</dbReference>
<reference evidence="2" key="1">
    <citation type="submission" date="2020-05" db="EMBL/GenBank/DDBJ databases">
        <authorList>
            <person name="Chiriac C."/>
            <person name="Salcher M."/>
            <person name="Ghai R."/>
            <person name="Kavagutti S V."/>
        </authorList>
    </citation>
    <scope>NUCLEOTIDE SEQUENCE</scope>
</reference>
<feature type="compositionally biased region" description="Basic and acidic residues" evidence="1">
    <location>
        <begin position="7"/>
        <end position="25"/>
    </location>
</feature>
<accession>A0A6J6INX5</accession>
<name>A0A6J6INX5_9ZZZZ</name>
<gene>
    <name evidence="2" type="ORF">UFOPK1960_00387</name>
    <name evidence="3" type="ORF">UFOPK4422_00478</name>
</gene>
<dbReference type="EMBL" id="CAEZVL010000037">
    <property type="protein sequence ID" value="CAB4625989.1"/>
    <property type="molecule type" value="Genomic_DNA"/>
</dbReference>
<protein>
    <submittedName>
        <fullName evidence="2">Unannotated protein</fullName>
    </submittedName>
</protein>